<comment type="caution">
    <text evidence="1">The sequence shown here is derived from an EMBL/GenBank/DDBJ whole genome shotgun (WGS) entry which is preliminary data.</text>
</comment>
<feature type="non-terminal residue" evidence="1">
    <location>
        <position position="70"/>
    </location>
</feature>
<protein>
    <submittedName>
        <fullName evidence="1">Uncharacterized protein</fullName>
    </submittedName>
</protein>
<reference evidence="1" key="1">
    <citation type="journal article" date="2014" name="Front. Microbiol.">
        <title>High frequency of phylogenetically diverse reductive dehalogenase-homologous genes in deep subseafloor sedimentary metagenomes.</title>
        <authorList>
            <person name="Kawai M."/>
            <person name="Futagami T."/>
            <person name="Toyoda A."/>
            <person name="Takaki Y."/>
            <person name="Nishi S."/>
            <person name="Hori S."/>
            <person name="Arai W."/>
            <person name="Tsubouchi T."/>
            <person name="Morono Y."/>
            <person name="Uchiyama I."/>
            <person name="Ito T."/>
            <person name="Fujiyama A."/>
            <person name="Inagaki F."/>
            <person name="Takami H."/>
        </authorList>
    </citation>
    <scope>NUCLEOTIDE SEQUENCE</scope>
    <source>
        <strain evidence="1">Expedition CK06-06</strain>
    </source>
</reference>
<proteinExistence type="predicted"/>
<dbReference type="AlphaFoldDB" id="X1J515"/>
<accession>X1J515</accession>
<sequence>MDNNLEELQWKCQDCDATAPATSYDYMRLIKHQKGHHVRLVNTTTGEIVATTVKEARAKGIDLPMRPSAG</sequence>
<name>X1J515_9ZZZZ</name>
<organism evidence="1">
    <name type="scientific">marine sediment metagenome</name>
    <dbReference type="NCBI Taxonomy" id="412755"/>
    <lineage>
        <taxon>unclassified sequences</taxon>
        <taxon>metagenomes</taxon>
        <taxon>ecological metagenomes</taxon>
    </lineage>
</organism>
<evidence type="ECO:0000313" key="1">
    <source>
        <dbReference type="EMBL" id="GAH73424.1"/>
    </source>
</evidence>
<dbReference type="EMBL" id="BARU01026035">
    <property type="protein sequence ID" value="GAH73424.1"/>
    <property type="molecule type" value="Genomic_DNA"/>
</dbReference>
<gene>
    <name evidence="1" type="ORF">S03H2_41870</name>
</gene>